<reference evidence="12 13" key="1">
    <citation type="submission" date="2017-12" db="EMBL/GenBank/DDBJ databases">
        <title>Kangiella profundi FT102 completed genome.</title>
        <authorList>
            <person name="Xu J."/>
            <person name="Wang J."/>
            <person name="Lu Y."/>
        </authorList>
    </citation>
    <scope>NUCLEOTIDE SEQUENCE [LARGE SCALE GENOMIC DNA]</scope>
    <source>
        <strain evidence="12 13">FT102</strain>
    </source>
</reference>
<dbReference type="Pfam" id="PF03739">
    <property type="entry name" value="LptF_LptG"/>
    <property type="match status" value="1"/>
</dbReference>
<name>A0A2K9B2X8_9GAMM</name>
<dbReference type="PANTHER" id="PTHR33529:SF7">
    <property type="entry name" value="LIPOPOLYSACCHARIDE EXPORT SYSTEM PERMEASE PROTEIN LPTF"/>
    <property type="match status" value="1"/>
</dbReference>
<evidence type="ECO:0000256" key="9">
    <source>
        <dbReference type="ARBA" id="ARBA00022989"/>
    </source>
</evidence>
<dbReference type="EMBL" id="CP025120">
    <property type="protein sequence ID" value="AUD79278.1"/>
    <property type="molecule type" value="Genomic_DNA"/>
</dbReference>
<keyword evidence="9" id="KW-1133">Transmembrane helix</keyword>
<evidence type="ECO:0000256" key="6">
    <source>
        <dbReference type="ARBA" id="ARBA00022475"/>
    </source>
</evidence>
<evidence type="ECO:0000256" key="8">
    <source>
        <dbReference type="ARBA" id="ARBA00022692"/>
    </source>
</evidence>
<dbReference type="RefSeq" id="WP_106647100.1">
    <property type="nucleotide sequence ID" value="NZ_BMGO01000001.1"/>
</dbReference>
<accession>A0A2K9B2X8</accession>
<dbReference type="NCBIfam" id="TIGR04407">
    <property type="entry name" value="LptF_YjgP"/>
    <property type="match status" value="1"/>
</dbReference>
<comment type="similarity">
    <text evidence="3">Belongs to the LptF/LptG family.</text>
</comment>
<keyword evidence="5" id="KW-0813">Transport</keyword>
<evidence type="ECO:0000256" key="11">
    <source>
        <dbReference type="ARBA" id="ARBA00026081"/>
    </source>
</evidence>
<sequence length="371" mass="41721">MILSRYLNREVLTSTTAILGVLFAIFMSQRIVKYLAQAAAGDISGTMVWQMVGLYSPVLIGFLLPLAFFLGCLLAFSRLYVDSEMAVLRSVGVSERFLIKMLMPAALIIALVGGAVTLWLSPQANELTYQIRDEHASKLELSMLTPGHFQMFQEGEGVVYADSSERPTQLGNFFLAEMPSETNPNTRIITAESAERFYDESIDKNFLQLNDGHVYELDENQQISKITRFESYFARLDAERSIVSRRKISATSTPELWNTADGASWAELHWRLAVPISVPLFMFLAIPLSRVRPREGKFAKMLPALMVYIGYIVLIVVFRRALESEQIPGWIGFIPIYLVMSLLVARLLYLHGRANTVKNKKQATDNEEAGS</sequence>
<evidence type="ECO:0000256" key="7">
    <source>
        <dbReference type="ARBA" id="ARBA00022519"/>
    </source>
</evidence>
<organism evidence="12 13">
    <name type="scientific">Kangiella profundi</name>
    <dbReference type="NCBI Taxonomy" id="1561924"/>
    <lineage>
        <taxon>Bacteria</taxon>
        <taxon>Pseudomonadati</taxon>
        <taxon>Pseudomonadota</taxon>
        <taxon>Gammaproteobacteria</taxon>
        <taxon>Kangiellales</taxon>
        <taxon>Kangiellaceae</taxon>
        <taxon>Kangiella</taxon>
    </lineage>
</organism>
<dbReference type="GO" id="GO:0043190">
    <property type="term" value="C:ATP-binding cassette (ABC) transporter complex"/>
    <property type="evidence" value="ECO:0007669"/>
    <property type="project" value="InterPro"/>
</dbReference>
<comment type="function">
    <text evidence="1">Part of the ABC transporter complex LptBFG involved in the translocation of lipopolysaccharide (LPS) from the inner membrane to the outer membrane.</text>
</comment>
<evidence type="ECO:0000256" key="10">
    <source>
        <dbReference type="ARBA" id="ARBA00023136"/>
    </source>
</evidence>
<dbReference type="InterPro" id="IPR030922">
    <property type="entry name" value="LptF"/>
</dbReference>
<dbReference type="InterPro" id="IPR005495">
    <property type="entry name" value="LptG/LptF_permease"/>
</dbReference>
<keyword evidence="13" id="KW-1185">Reference proteome</keyword>
<keyword evidence="8" id="KW-0812">Transmembrane</keyword>
<dbReference type="OrthoDB" id="9778062at2"/>
<protein>
    <recommendedName>
        <fullName evidence="4">Lipopolysaccharide export system permease protein LptF</fullName>
    </recommendedName>
</protein>
<evidence type="ECO:0000313" key="13">
    <source>
        <dbReference type="Proteomes" id="UP000232693"/>
    </source>
</evidence>
<comment type="subcellular location">
    <subcellularLocation>
        <location evidence="2">Cell inner membrane</location>
        <topology evidence="2">Multi-pass membrane protein</topology>
    </subcellularLocation>
</comment>
<dbReference type="KEGG" id="kpd:CW740_08485"/>
<evidence type="ECO:0000256" key="4">
    <source>
        <dbReference type="ARBA" id="ARBA00014213"/>
    </source>
</evidence>
<dbReference type="PANTHER" id="PTHR33529">
    <property type="entry name" value="SLR0882 PROTEIN-RELATED"/>
    <property type="match status" value="1"/>
</dbReference>
<evidence type="ECO:0000313" key="12">
    <source>
        <dbReference type="EMBL" id="AUD79278.1"/>
    </source>
</evidence>
<dbReference type="Proteomes" id="UP000232693">
    <property type="component" value="Chromosome"/>
</dbReference>
<keyword evidence="6" id="KW-1003">Cell membrane</keyword>
<evidence type="ECO:0000256" key="3">
    <source>
        <dbReference type="ARBA" id="ARBA00007725"/>
    </source>
</evidence>
<comment type="subunit">
    <text evidence="11">Component of the lipopolysaccharide transport and assembly complex. The LptBFG transporter is composed of two ATP-binding proteins (LptB) and two transmembrane proteins (LptF and LptG).</text>
</comment>
<dbReference type="AlphaFoldDB" id="A0A2K9B2X8"/>
<evidence type="ECO:0000256" key="5">
    <source>
        <dbReference type="ARBA" id="ARBA00022448"/>
    </source>
</evidence>
<keyword evidence="10" id="KW-0472">Membrane</keyword>
<evidence type="ECO:0000256" key="1">
    <source>
        <dbReference type="ARBA" id="ARBA00002265"/>
    </source>
</evidence>
<keyword evidence="7" id="KW-0997">Cell inner membrane</keyword>
<gene>
    <name evidence="12" type="primary">lptF</name>
    <name evidence="12" type="ORF">CW740_08485</name>
</gene>
<dbReference type="GO" id="GO:0015920">
    <property type="term" value="P:lipopolysaccharide transport"/>
    <property type="evidence" value="ECO:0007669"/>
    <property type="project" value="TreeGrafter"/>
</dbReference>
<proteinExistence type="inferred from homology"/>
<dbReference type="GO" id="GO:0055085">
    <property type="term" value="P:transmembrane transport"/>
    <property type="evidence" value="ECO:0007669"/>
    <property type="project" value="InterPro"/>
</dbReference>
<evidence type="ECO:0000256" key="2">
    <source>
        <dbReference type="ARBA" id="ARBA00004429"/>
    </source>
</evidence>